<reference evidence="2" key="2">
    <citation type="journal article" date="2023" name="BMC Genomics">
        <title>Pest status, molecular evolution, and epigenetic factors derived from the genome assembly of Frankliniella fusca, a thysanopteran phytovirus vector.</title>
        <authorList>
            <person name="Catto M.A."/>
            <person name="Labadie P.E."/>
            <person name="Jacobson A.L."/>
            <person name="Kennedy G.G."/>
            <person name="Srinivasan R."/>
            <person name="Hunt B.G."/>
        </authorList>
    </citation>
    <scope>NUCLEOTIDE SEQUENCE</scope>
    <source>
        <strain evidence="2">PL_HMW_Pooled</strain>
    </source>
</reference>
<dbReference type="GO" id="GO:0003677">
    <property type="term" value="F:DNA binding"/>
    <property type="evidence" value="ECO:0007669"/>
    <property type="project" value="UniProtKB-KW"/>
</dbReference>
<dbReference type="GO" id="GO:0006260">
    <property type="term" value="P:DNA replication"/>
    <property type="evidence" value="ECO:0007669"/>
    <property type="project" value="InterPro"/>
</dbReference>
<keyword evidence="2" id="KW-0238">DNA-binding</keyword>
<evidence type="ECO:0000259" key="1">
    <source>
        <dbReference type="Pfam" id="PF04057"/>
    </source>
</evidence>
<gene>
    <name evidence="2" type="ORF">KUF71_009092</name>
</gene>
<dbReference type="InterPro" id="IPR007199">
    <property type="entry name" value="Rep_factor-A_N"/>
</dbReference>
<sequence>MKLSEGVVKTIVNGGYVEAPFVLQILAYQSAGMAYTLTLSDGVHWDCFCLLSVKLSPMILKGVLSFNTIIRIRDYTQTNLPGPGSPAKFNMLIITDIEIVAPGFPNVKRIGEPKCATKHEEAPKTILPQLSEGALTAIMSGKRVQSPIMQVIDYKYFEQDQNHGINLSDGRYLYLCFVLLAENLIRKLRLPNGQFNRFSIICIKDYINKPIKDAVGETRIVLFILDIEVLAPGSRIGKLIGIPEPFEAKALPDTTASVFFPEEFKSHEKKSCKWAPCLCRACTEFYQPYAAEAARSLDRLQRDGLVLPLPVQDWVSPVSVLLGRGGEPNRLMSQPPLFPPFSPC</sequence>
<dbReference type="Proteomes" id="UP001219518">
    <property type="component" value="Unassembled WGS sequence"/>
</dbReference>
<dbReference type="SUPFAM" id="SSF50249">
    <property type="entry name" value="Nucleic acid-binding proteins"/>
    <property type="match status" value="2"/>
</dbReference>
<dbReference type="GO" id="GO:0005634">
    <property type="term" value="C:nucleus"/>
    <property type="evidence" value="ECO:0007669"/>
    <property type="project" value="InterPro"/>
</dbReference>
<keyword evidence="3" id="KW-1185">Reference proteome</keyword>
<dbReference type="Pfam" id="PF04057">
    <property type="entry name" value="Rep-A_N"/>
    <property type="match status" value="2"/>
</dbReference>
<proteinExistence type="predicted"/>
<organism evidence="2 3">
    <name type="scientific">Frankliniella fusca</name>
    <dbReference type="NCBI Taxonomy" id="407009"/>
    <lineage>
        <taxon>Eukaryota</taxon>
        <taxon>Metazoa</taxon>
        <taxon>Ecdysozoa</taxon>
        <taxon>Arthropoda</taxon>
        <taxon>Hexapoda</taxon>
        <taxon>Insecta</taxon>
        <taxon>Pterygota</taxon>
        <taxon>Neoptera</taxon>
        <taxon>Paraneoptera</taxon>
        <taxon>Thysanoptera</taxon>
        <taxon>Terebrantia</taxon>
        <taxon>Thripoidea</taxon>
        <taxon>Thripidae</taxon>
        <taxon>Frankliniella</taxon>
    </lineage>
</organism>
<comment type="caution">
    <text evidence="2">The sequence shown here is derived from an EMBL/GenBank/DDBJ whole genome shotgun (WGS) entry which is preliminary data.</text>
</comment>
<name>A0AAE1I2K6_9NEOP</name>
<dbReference type="InterPro" id="IPR012340">
    <property type="entry name" value="NA-bd_OB-fold"/>
</dbReference>
<evidence type="ECO:0000313" key="3">
    <source>
        <dbReference type="Proteomes" id="UP001219518"/>
    </source>
</evidence>
<reference evidence="2" key="1">
    <citation type="submission" date="2021-07" db="EMBL/GenBank/DDBJ databases">
        <authorList>
            <person name="Catto M.A."/>
            <person name="Jacobson A."/>
            <person name="Kennedy G."/>
            <person name="Labadie P."/>
            <person name="Hunt B.G."/>
            <person name="Srinivasan R."/>
        </authorList>
    </citation>
    <scope>NUCLEOTIDE SEQUENCE</scope>
    <source>
        <strain evidence="2">PL_HMW_Pooled</strain>
        <tissue evidence="2">Head</tissue>
    </source>
</reference>
<feature type="domain" description="Replication factor-A protein 1 N-terminal" evidence="1">
    <location>
        <begin position="3"/>
        <end position="101"/>
    </location>
</feature>
<dbReference type="EMBL" id="JAHWGI010001430">
    <property type="protein sequence ID" value="KAK3931873.1"/>
    <property type="molecule type" value="Genomic_DNA"/>
</dbReference>
<protein>
    <submittedName>
        <fullName evidence="2">Replication protein A 70 kDa DNA-binding subunit</fullName>
    </submittedName>
</protein>
<dbReference type="AlphaFoldDB" id="A0AAE1I2K6"/>
<feature type="domain" description="Replication factor-A protein 1 N-terminal" evidence="1">
    <location>
        <begin position="130"/>
        <end position="231"/>
    </location>
</feature>
<evidence type="ECO:0000313" key="2">
    <source>
        <dbReference type="EMBL" id="KAK3931873.1"/>
    </source>
</evidence>
<dbReference type="Gene3D" id="2.40.50.140">
    <property type="entry name" value="Nucleic acid-binding proteins"/>
    <property type="match status" value="2"/>
</dbReference>
<accession>A0AAE1I2K6</accession>